<organism evidence="9 10">
    <name type="scientific">Dovyalis caffra</name>
    <dbReference type="NCBI Taxonomy" id="77055"/>
    <lineage>
        <taxon>Eukaryota</taxon>
        <taxon>Viridiplantae</taxon>
        <taxon>Streptophyta</taxon>
        <taxon>Embryophyta</taxon>
        <taxon>Tracheophyta</taxon>
        <taxon>Spermatophyta</taxon>
        <taxon>Magnoliopsida</taxon>
        <taxon>eudicotyledons</taxon>
        <taxon>Gunneridae</taxon>
        <taxon>Pentapetalae</taxon>
        <taxon>rosids</taxon>
        <taxon>fabids</taxon>
        <taxon>Malpighiales</taxon>
        <taxon>Salicaceae</taxon>
        <taxon>Flacourtieae</taxon>
        <taxon>Dovyalis</taxon>
    </lineage>
</organism>
<evidence type="ECO:0000256" key="1">
    <source>
        <dbReference type="ARBA" id="ARBA00004123"/>
    </source>
</evidence>
<dbReference type="InterPro" id="IPR019542">
    <property type="entry name" value="Enhancer_polycomb-like_N"/>
</dbReference>
<evidence type="ECO:0000256" key="5">
    <source>
        <dbReference type="ARBA" id="ARBA00023242"/>
    </source>
</evidence>
<accession>A0AAV1QW28</accession>
<dbReference type="Pfam" id="PF10513">
    <property type="entry name" value="EPL1"/>
    <property type="match status" value="1"/>
</dbReference>
<dbReference type="GO" id="GO:0005634">
    <property type="term" value="C:nucleus"/>
    <property type="evidence" value="ECO:0007669"/>
    <property type="project" value="UniProtKB-SubCell"/>
</dbReference>
<dbReference type="InterPro" id="IPR024943">
    <property type="entry name" value="Enhancer_polycomb"/>
</dbReference>
<evidence type="ECO:0000256" key="7">
    <source>
        <dbReference type="SAM" id="MobiDB-lite"/>
    </source>
</evidence>
<evidence type="ECO:0000313" key="9">
    <source>
        <dbReference type="EMBL" id="CAK7325298.1"/>
    </source>
</evidence>
<protein>
    <recommendedName>
        <fullName evidence="6">Enhancer of polycomb-like protein</fullName>
    </recommendedName>
</protein>
<proteinExistence type="inferred from homology"/>
<comment type="caution">
    <text evidence="9">The sequence shown here is derived from an EMBL/GenBank/DDBJ whole genome shotgun (WGS) entry which is preliminary data.</text>
</comment>
<evidence type="ECO:0000256" key="6">
    <source>
        <dbReference type="RuleBase" id="RU361124"/>
    </source>
</evidence>
<reference evidence="9 10" key="1">
    <citation type="submission" date="2024-01" db="EMBL/GenBank/DDBJ databases">
        <authorList>
            <person name="Waweru B."/>
        </authorList>
    </citation>
    <scope>NUCLEOTIDE SEQUENCE [LARGE SCALE GENOMIC DNA]</scope>
</reference>
<feature type="region of interest" description="Disordered" evidence="7">
    <location>
        <begin position="377"/>
        <end position="402"/>
    </location>
</feature>
<comment type="similarity">
    <text evidence="2 6">Belongs to the enhancer of polycomb family.</text>
</comment>
<comment type="subcellular location">
    <subcellularLocation>
        <location evidence="1 6">Nucleus</location>
    </subcellularLocation>
</comment>
<keyword evidence="10" id="KW-1185">Reference proteome</keyword>
<feature type="compositionally biased region" description="Basic and acidic residues" evidence="7">
    <location>
        <begin position="222"/>
        <end position="235"/>
    </location>
</feature>
<dbReference type="PANTHER" id="PTHR14898">
    <property type="entry name" value="ENHANCER OF POLYCOMB"/>
    <property type="match status" value="1"/>
</dbReference>
<keyword evidence="5 6" id="KW-0539">Nucleus</keyword>
<keyword evidence="3 6" id="KW-0805">Transcription regulation</keyword>
<keyword evidence="4 6" id="KW-0804">Transcription</keyword>
<evidence type="ECO:0000256" key="2">
    <source>
        <dbReference type="ARBA" id="ARBA00008035"/>
    </source>
</evidence>
<sequence>MLWMDWSERESLVEFWAYVKEHFGFYLSQDCVLYHAFQLGTREEKKLKSLHAAFSSTSTLIGVDPLAQLSGMAQCPWEVTAIWSEKIATRVGLNGGRTARMPSVGLRRTTRVFGVIKGVDGARVLRSGRRLWPESGDGKLRRSSDGDEWYHTIIKNANNQQTKNQNNNNNLKYKENSGWAHDDKLKKDRGIVIAIAAPKRIKRVKIEKQKFGIVYSRKRKRLGGEKSENSEDKKFGIQFSRRQRRRKDDESSESLVCTPDLVVLVNGCSSSSSSSSNGLSCFLISVLRHIKRAIMSVSELADFLLLEPISSVFASNGLHFVRELHSDRIGICKFFETRKLLPMFSLDFSAIPSFFVYMHLSLFVRFKCLSPIPVNNSLDEEDDDDDDGGGGMMSESKVDESCTSTKTEFAQKITAVPEIDNHWSKVVVHPSVRASKLAGRNTQYRNGLNSRSIQKRRSSLRRGRPRNSCIAGLHKANGALVSDLISSRRNGIPFSSIVSKDKLRRSMRCSPVANVKEMNSAAVGVKKDGNLSSCCANILVTETDRCYRIEGATVMLEFTDSREWVLVVKKDGLTRYTHLAQKIMRTCASNRFTHDIIWTGDDNWKLEFPNRQDWFIFKDLYKECSDRNIPASVSKAIPVPGVREVLDYEGGGSAPFFRPYAYISCNNNEVARALARSTASYDMDSEDEEWLNKHNNGFLAESDHLSEDNFELMIDALERSYYCNPDDFIDENAAAKYCEDFGRREVAEAVYGYWMKKGSRNDHRCFGFFR</sequence>
<evidence type="ECO:0000313" key="10">
    <source>
        <dbReference type="Proteomes" id="UP001314170"/>
    </source>
</evidence>
<dbReference type="EMBL" id="CAWUPB010000850">
    <property type="protein sequence ID" value="CAK7325298.1"/>
    <property type="molecule type" value="Genomic_DNA"/>
</dbReference>
<evidence type="ECO:0000256" key="3">
    <source>
        <dbReference type="ARBA" id="ARBA00023015"/>
    </source>
</evidence>
<feature type="compositionally biased region" description="Acidic residues" evidence="7">
    <location>
        <begin position="378"/>
        <end position="388"/>
    </location>
</feature>
<dbReference type="GO" id="GO:0006357">
    <property type="term" value="P:regulation of transcription by RNA polymerase II"/>
    <property type="evidence" value="ECO:0007669"/>
    <property type="project" value="InterPro"/>
</dbReference>
<feature type="region of interest" description="Disordered" evidence="7">
    <location>
        <begin position="222"/>
        <end position="251"/>
    </location>
</feature>
<dbReference type="GO" id="GO:0035267">
    <property type="term" value="C:NuA4 histone acetyltransferase complex"/>
    <property type="evidence" value="ECO:0007669"/>
    <property type="project" value="InterPro"/>
</dbReference>
<name>A0AAV1QW28_9ROSI</name>
<evidence type="ECO:0000259" key="8">
    <source>
        <dbReference type="Pfam" id="PF10513"/>
    </source>
</evidence>
<gene>
    <name evidence="9" type="ORF">DCAF_LOCUS2971</name>
</gene>
<dbReference type="Proteomes" id="UP001314170">
    <property type="component" value="Unassembled WGS sequence"/>
</dbReference>
<feature type="domain" description="Enhancer of polycomb-like N-terminal" evidence="8">
    <location>
        <begin position="633"/>
        <end position="719"/>
    </location>
</feature>
<dbReference type="AlphaFoldDB" id="A0AAV1QW28"/>
<evidence type="ECO:0000256" key="4">
    <source>
        <dbReference type="ARBA" id="ARBA00023163"/>
    </source>
</evidence>